<comment type="caution">
    <text evidence="1">The sequence shown here is derived from an EMBL/GenBank/DDBJ whole genome shotgun (WGS) entry which is preliminary data.</text>
</comment>
<dbReference type="RefSeq" id="WP_281883913.1">
    <property type="nucleotide sequence ID" value="NZ_BSDP01000001.1"/>
</dbReference>
<evidence type="ECO:0000313" key="2">
    <source>
        <dbReference type="Proteomes" id="UP001144396"/>
    </source>
</evidence>
<dbReference type="EMBL" id="BSDP01000001">
    <property type="protein sequence ID" value="GLI27401.1"/>
    <property type="molecule type" value="Genomic_DNA"/>
</dbReference>
<dbReference type="InterPro" id="IPR018561">
    <property type="entry name" value="AosR"/>
</dbReference>
<dbReference type="Pfam" id="PF09438">
    <property type="entry name" value="DUF2017"/>
    <property type="match status" value="1"/>
</dbReference>
<proteinExistence type="predicted"/>
<dbReference type="Proteomes" id="UP001144396">
    <property type="component" value="Unassembled WGS sequence"/>
</dbReference>
<evidence type="ECO:0008006" key="3">
    <source>
        <dbReference type="Google" id="ProtNLM"/>
    </source>
</evidence>
<sequence>MIVSAAQGLGGVRIVLESEEAMLLAEFAGQVVTVLEQEAHTDPALDRLFPDAYVDDDRASEEFRRYTREDLAQSKRDAAAAVRDATQTEEDRGIVDIELDQAASWGWLTFLTDLRLILAERTGIIADEPDDAEPVTEPITERDGYMRAAYEWVGFVQGSMLEVLDPTNER</sequence>
<name>A0A9W6CR84_9MICO</name>
<accession>A0A9W6CR84</accession>
<evidence type="ECO:0000313" key="1">
    <source>
        <dbReference type="EMBL" id="GLI27401.1"/>
    </source>
</evidence>
<reference evidence="1" key="1">
    <citation type="submission" date="2022-12" db="EMBL/GenBank/DDBJ databases">
        <title>Reference genome sequencing for broad-spectrum identification of bacterial and archaeal isolates by mass spectrometry.</title>
        <authorList>
            <person name="Sekiguchi Y."/>
            <person name="Tourlousse D.M."/>
        </authorList>
    </citation>
    <scope>NUCLEOTIDE SEQUENCE</scope>
    <source>
        <strain evidence="1">14</strain>
    </source>
</reference>
<keyword evidence="2" id="KW-1185">Reference proteome</keyword>
<protein>
    <recommendedName>
        <fullName evidence="3">DUF2017 family protein</fullName>
    </recommendedName>
</protein>
<gene>
    <name evidence="1" type="ORF">ARHIZOSPH14_16430</name>
</gene>
<dbReference type="AlphaFoldDB" id="A0A9W6CR84"/>
<organism evidence="1 2">
    <name type="scientific">Agromyces rhizosphaerae</name>
    <dbReference type="NCBI Taxonomy" id="88374"/>
    <lineage>
        <taxon>Bacteria</taxon>
        <taxon>Bacillati</taxon>
        <taxon>Actinomycetota</taxon>
        <taxon>Actinomycetes</taxon>
        <taxon>Micrococcales</taxon>
        <taxon>Microbacteriaceae</taxon>
        <taxon>Agromyces</taxon>
    </lineage>
</organism>